<dbReference type="Proteomes" id="UP000796761">
    <property type="component" value="Unassembled WGS sequence"/>
</dbReference>
<dbReference type="OrthoDB" id="9222136at2759"/>
<accession>A0A8K1LSI1</accession>
<feature type="transmembrane region" description="Helical" evidence="1">
    <location>
        <begin position="62"/>
        <end position="87"/>
    </location>
</feature>
<comment type="caution">
    <text evidence="2">The sequence shown here is derived from an EMBL/GenBank/DDBJ whole genome shotgun (WGS) entry which is preliminary data.</text>
</comment>
<protein>
    <submittedName>
        <fullName evidence="2">Uncharacterized protein</fullName>
    </submittedName>
</protein>
<dbReference type="EMBL" id="SWJQ01000048">
    <property type="protein sequence ID" value="TRZ24482.1"/>
    <property type="molecule type" value="Genomic_DNA"/>
</dbReference>
<keyword evidence="1" id="KW-1133">Transmembrane helix</keyword>
<name>A0A8K1LSI1_9PASS</name>
<keyword evidence="1" id="KW-0812">Transmembrane</keyword>
<keyword evidence="1" id="KW-0472">Membrane</keyword>
<evidence type="ECO:0000313" key="2">
    <source>
        <dbReference type="EMBL" id="TRZ24482.1"/>
    </source>
</evidence>
<evidence type="ECO:0000256" key="1">
    <source>
        <dbReference type="SAM" id="Phobius"/>
    </source>
</evidence>
<sequence>MFLVTLVKTILQNAKVVNDELDEDTRLRMQHRAEFLHQQMTWMLEELDHKAMEQNDGSWGSVLWAALLQWQFWAIAGVLVLLVALCWQLRKRGCKVLTSCQLSTSKPVTPTPHTPIPNPTPPIPIPTALNPFTFPLKLKLREKSKCKPWIFFMSTSQSRDTVIPKHPQGIKDNSGKEERAELLKYAA</sequence>
<evidence type="ECO:0000313" key="3">
    <source>
        <dbReference type="Proteomes" id="UP000796761"/>
    </source>
</evidence>
<organism evidence="2 3">
    <name type="scientific">Zosterops borbonicus</name>
    <dbReference type="NCBI Taxonomy" id="364589"/>
    <lineage>
        <taxon>Eukaryota</taxon>
        <taxon>Metazoa</taxon>
        <taxon>Chordata</taxon>
        <taxon>Craniata</taxon>
        <taxon>Vertebrata</taxon>
        <taxon>Euteleostomi</taxon>
        <taxon>Archelosauria</taxon>
        <taxon>Archosauria</taxon>
        <taxon>Dinosauria</taxon>
        <taxon>Saurischia</taxon>
        <taxon>Theropoda</taxon>
        <taxon>Coelurosauria</taxon>
        <taxon>Aves</taxon>
        <taxon>Neognathae</taxon>
        <taxon>Neoaves</taxon>
        <taxon>Telluraves</taxon>
        <taxon>Australaves</taxon>
        <taxon>Passeriformes</taxon>
        <taxon>Sylvioidea</taxon>
        <taxon>Zosteropidae</taxon>
        <taxon>Zosterops</taxon>
    </lineage>
</organism>
<dbReference type="AlphaFoldDB" id="A0A8K1LSI1"/>
<gene>
    <name evidence="2" type="ORF">HGM15179_002689</name>
</gene>
<reference evidence="2" key="1">
    <citation type="submission" date="2019-04" db="EMBL/GenBank/DDBJ databases">
        <title>Genome assembly of Zosterops borbonicus 15179.</title>
        <authorList>
            <person name="Leroy T."/>
            <person name="Anselmetti Y."/>
            <person name="Tilak M.-K."/>
            <person name="Nabholz B."/>
        </authorList>
    </citation>
    <scope>NUCLEOTIDE SEQUENCE</scope>
    <source>
        <strain evidence="2">HGM_15179</strain>
        <tissue evidence="2">Muscle</tissue>
    </source>
</reference>
<proteinExistence type="predicted"/>
<keyword evidence="3" id="KW-1185">Reference proteome</keyword>